<feature type="chain" id="PRO_5003119950" evidence="6">
    <location>
        <begin position="24"/>
        <end position="341"/>
    </location>
</feature>
<protein>
    <submittedName>
        <fullName evidence="7">Sulfate ABC transporter, periplasmic binding protein</fullName>
    </submittedName>
</protein>
<dbReference type="PANTHER" id="PTHR30368">
    <property type="entry name" value="SULFATE-BINDING PROTEIN"/>
    <property type="match status" value="1"/>
</dbReference>
<dbReference type="NCBIfam" id="TIGR00971">
    <property type="entry name" value="3a0106s03"/>
    <property type="match status" value="1"/>
</dbReference>
<evidence type="ECO:0000256" key="3">
    <source>
        <dbReference type="ARBA" id="ARBA00022448"/>
    </source>
</evidence>
<evidence type="ECO:0000313" key="7">
    <source>
        <dbReference type="EMBL" id="CBK42855.1"/>
    </source>
</evidence>
<dbReference type="STRING" id="330214.NIDE3161"/>
<name>D8PHW8_9BACT</name>
<accession>D8PHW8</accession>
<evidence type="ECO:0000256" key="1">
    <source>
        <dbReference type="ARBA" id="ARBA00004418"/>
    </source>
</evidence>
<evidence type="ECO:0000256" key="6">
    <source>
        <dbReference type="SAM" id="SignalP"/>
    </source>
</evidence>
<evidence type="ECO:0000256" key="2">
    <source>
        <dbReference type="ARBA" id="ARBA00006099"/>
    </source>
</evidence>
<dbReference type="GO" id="GO:1902358">
    <property type="term" value="P:sulfate transmembrane transport"/>
    <property type="evidence" value="ECO:0007669"/>
    <property type="project" value="InterPro"/>
</dbReference>
<dbReference type="GO" id="GO:0042597">
    <property type="term" value="C:periplasmic space"/>
    <property type="evidence" value="ECO:0007669"/>
    <property type="project" value="UniProtKB-SubCell"/>
</dbReference>
<dbReference type="GO" id="GO:0140104">
    <property type="term" value="F:molecular carrier activity"/>
    <property type="evidence" value="ECO:0007669"/>
    <property type="project" value="InterPro"/>
</dbReference>
<dbReference type="AlphaFoldDB" id="D8PHW8"/>
<organism evidence="7 8">
    <name type="scientific">Nitrospira defluvii</name>
    <dbReference type="NCBI Taxonomy" id="330214"/>
    <lineage>
        <taxon>Bacteria</taxon>
        <taxon>Pseudomonadati</taxon>
        <taxon>Nitrospirota</taxon>
        <taxon>Nitrospiria</taxon>
        <taxon>Nitrospirales</taxon>
        <taxon>Nitrospiraceae</taxon>
        <taxon>Nitrospira</taxon>
    </lineage>
</organism>
<evidence type="ECO:0000313" key="8">
    <source>
        <dbReference type="Proteomes" id="UP000001660"/>
    </source>
</evidence>
<keyword evidence="3" id="KW-0813">Transport</keyword>
<dbReference type="Gene3D" id="3.40.190.10">
    <property type="entry name" value="Periplasmic binding protein-like II"/>
    <property type="match status" value="2"/>
</dbReference>
<dbReference type="InterPro" id="IPR005669">
    <property type="entry name" value="Thiosulph/SO4-bd"/>
</dbReference>
<comment type="similarity">
    <text evidence="2">Belongs to the prokaryotic sulfate-binding protein family.</text>
</comment>
<comment type="subcellular location">
    <subcellularLocation>
        <location evidence="1">Periplasm</location>
    </subcellularLocation>
</comment>
<dbReference type="PANTHER" id="PTHR30368:SF2">
    <property type="entry name" value="SULFATE-BINDING PROTEIN"/>
    <property type="match status" value="1"/>
</dbReference>
<dbReference type="OrthoDB" id="9802127at2"/>
<evidence type="ECO:0000256" key="4">
    <source>
        <dbReference type="ARBA" id="ARBA00022729"/>
    </source>
</evidence>
<feature type="signal peptide" evidence="6">
    <location>
        <begin position="1"/>
        <end position="23"/>
    </location>
</feature>
<proteinExistence type="inferred from homology"/>
<keyword evidence="8" id="KW-1185">Reference proteome</keyword>
<gene>
    <name evidence="7" type="primary">sbpA</name>
    <name evidence="7" type="ORF">NIDE3161</name>
</gene>
<dbReference type="eggNOG" id="COG1613">
    <property type="taxonomic scope" value="Bacteria"/>
</dbReference>
<dbReference type="Pfam" id="PF13531">
    <property type="entry name" value="SBP_bac_11"/>
    <property type="match status" value="1"/>
</dbReference>
<keyword evidence="5" id="KW-0574">Periplasm</keyword>
<dbReference type="KEGG" id="nde:NIDE3161"/>
<sequence>MNVKTFTGLTILLSLLAIPPAIAGAEPRELLLAAYSVPKEAYEKRIIPAFVRQWKQKTGETIQVRSSFAASGAQARAVVGGLDADIAALSLESDLQQLVKAGLVTHDWKQGPHRGIVTTSIVALGVRKGNPKAIHGWEDLTKPGVEVLYPSPKTSGGAMWDVIAIYGAGRHHGKQQGLAGPASDQHAADLVRRVQRNVKVMDKSGRESVTTFERGVGDVIVTYENELLPRIKQGRPYELVFPSETVVVENPVAVIDRNADRHHVRDLADAFVSFLNEEEAQQAFVEFGFRPTNEAVAKDAASVFVHPPQVFTIADLGGWDRAFAALFSSQGAWTKAVEETR</sequence>
<dbReference type="EMBL" id="FP929003">
    <property type="protein sequence ID" value="CBK42855.1"/>
    <property type="molecule type" value="Genomic_DNA"/>
</dbReference>
<reference evidence="7 8" key="1">
    <citation type="journal article" date="2010" name="Proc. Natl. Acad. Sci. U.S.A.">
        <title>A Nitrospira metagenome illuminates the physiology and evolution of globally important nitrite-oxidizing bacteria.</title>
        <authorList>
            <person name="Lucker S."/>
            <person name="Wagner M."/>
            <person name="Maixner F."/>
            <person name="Pelletier E."/>
            <person name="Koch H."/>
            <person name="Vacherie B."/>
            <person name="Rattei T."/>
            <person name="Sinninghe Damste J."/>
            <person name="Spieck E."/>
            <person name="Le Paslier D."/>
            <person name="Daims H."/>
        </authorList>
    </citation>
    <scope>NUCLEOTIDE SEQUENCE [LARGE SCALE GENOMIC DNA]</scope>
</reference>
<dbReference type="HOGENOM" id="CLU_055615_0_1_0"/>
<keyword evidence="4 6" id="KW-0732">Signal</keyword>
<dbReference type="SUPFAM" id="SSF53850">
    <property type="entry name" value="Periplasmic binding protein-like II"/>
    <property type="match status" value="1"/>
</dbReference>
<dbReference type="Proteomes" id="UP000001660">
    <property type="component" value="Chromosome"/>
</dbReference>
<evidence type="ECO:0000256" key="5">
    <source>
        <dbReference type="ARBA" id="ARBA00022764"/>
    </source>
</evidence>